<dbReference type="Proteomes" id="UP000682733">
    <property type="component" value="Unassembled WGS sequence"/>
</dbReference>
<dbReference type="AlphaFoldDB" id="A0A8S2SFW4"/>
<protein>
    <submittedName>
        <fullName evidence="2">Uncharacterized protein</fullName>
    </submittedName>
</protein>
<organism evidence="2 3">
    <name type="scientific">Didymodactylos carnosus</name>
    <dbReference type="NCBI Taxonomy" id="1234261"/>
    <lineage>
        <taxon>Eukaryota</taxon>
        <taxon>Metazoa</taxon>
        <taxon>Spiralia</taxon>
        <taxon>Gnathifera</taxon>
        <taxon>Rotifera</taxon>
        <taxon>Eurotatoria</taxon>
        <taxon>Bdelloidea</taxon>
        <taxon>Philodinida</taxon>
        <taxon>Philodinidae</taxon>
        <taxon>Didymodactylos</taxon>
    </lineage>
</organism>
<dbReference type="EMBL" id="CAJNOK010028026">
    <property type="protein sequence ID" value="CAF1429301.1"/>
    <property type="molecule type" value="Genomic_DNA"/>
</dbReference>
<evidence type="ECO:0000313" key="1">
    <source>
        <dbReference type="EMBL" id="CAF1429301.1"/>
    </source>
</evidence>
<dbReference type="EMBL" id="CAJOBA010049805">
    <property type="protein sequence ID" value="CAF4227633.1"/>
    <property type="molecule type" value="Genomic_DNA"/>
</dbReference>
<accession>A0A8S2SFW4</accession>
<reference evidence="2" key="1">
    <citation type="submission" date="2021-02" db="EMBL/GenBank/DDBJ databases">
        <authorList>
            <person name="Nowell W R."/>
        </authorList>
    </citation>
    <scope>NUCLEOTIDE SEQUENCE</scope>
</reference>
<evidence type="ECO:0000313" key="3">
    <source>
        <dbReference type="Proteomes" id="UP000682733"/>
    </source>
</evidence>
<name>A0A8S2SFW4_9BILA</name>
<evidence type="ECO:0000313" key="2">
    <source>
        <dbReference type="EMBL" id="CAF4227633.1"/>
    </source>
</evidence>
<dbReference type="Proteomes" id="UP000677228">
    <property type="component" value="Unassembled WGS sequence"/>
</dbReference>
<comment type="caution">
    <text evidence="2">The sequence shown here is derived from an EMBL/GenBank/DDBJ whole genome shotgun (WGS) entry which is preliminary data.</text>
</comment>
<proteinExistence type="predicted"/>
<gene>
    <name evidence="1" type="ORF">OVA965_LOCUS33975</name>
    <name evidence="2" type="ORF">TMI583_LOCUS34881</name>
</gene>
<sequence>MLDKRDASTNVDTPESVDPQASLYTLYTAIDLHSKDQQLALYRDGSEKENFPDEVIFNEENLLDVYAKKYGEKF</sequence>